<dbReference type="CTD" id="8236381"/>
<evidence type="ECO:0000256" key="2">
    <source>
        <dbReference type="ARBA" id="ARBA00008197"/>
    </source>
</evidence>
<dbReference type="OrthoDB" id="76305at2759"/>
<reference evidence="6" key="3">
    <citation type="submission" date="2021-02" db="UniProtKB">
        <authorList>
            <consortium name="EnsemblMetazoa"/>
        </authorList>
    </citation>
    <scope>IDENTIFICATION</scope>
    <source>
        <strain evidence="6">USDA</strain>
    </source>
</reference>
<evidence type="ECO:0000313" key="7">
    <source>
        <dbReference type="Proteomes" id="UP000009046"/>
    </source>
</evidence>
<evidence type="ECO:0000256" key="3">
    <source>
        <dbReference type="ARBA" id="ARBA00022946"/>
    </source>
</evidence>
<dbReference type="PANTHER" id="PTHR28163">
    <property type="entry name" value="PROTEIN PET117 HOMOLOG, MITOCHONDRIAL"/>
    <property type="match status" value="1"/>
</dbReference>
<evidence type="ECO:0000256" key="4">
    <source>
        <dbReference type="ARBA" id="ARBA00023128"/>
    </source>
</evidence>
<reference evidence="5" key="1">
    <citation type="submission" date="2007-04" db="EMBL/GenBank/DDBJ databases">
        <title>Annotation of Pediculus humanus corporis strain USDA.</title>
        <authorList>
            <person name="Kirkness E."/>
            <person name="Hannick L."/>
            <person name="Hass B."/>
            <person name="Bruggner R."/>
            <person name="Lawson D."/>
            <person name="Bidwell S."/>
            <person name="Joardar V."/>
            <person name="Caler E."/>
            <person name="Walenz B."/>
            <person name="Inman J."/>
            <person name="Schobel S."/>
            <person name="Galinsky K."/>
            <person name="Amedeo P."/>
            <person name="Strausberg R."/>
        </authorList>
    </citation>
    <scope>NUCLEOTIDE SEQUENCE</scope>
    <source>
        <strain evidence="5">USDA</strain>
    </source>
</reference>
<evidence type="ECO:0000313" key="5">
    <source>
        <dbReference type="EMBL" id="EEB11993.1"/>
    </source>
</evidence>
<keyword evidence="7" id="KW-1185">Reference proteome</keyword>
<comment type="subcellular location">
    <subcellularLocation>
        <location evidence="1">Mitochondrion</location>
    </subcellularLocation>
</comment>
<gene>
    <name evidence="6" type="primary">8236381</name>
    <name evidence="5" type="ORF">Phum_PHUM148780</name>
</gene>
<dbReference type="GeneID" id="8236381"/>
<dbReference type="InParanoid" id="E0VF19"/>
<dbReference type="InterPro" id="IPR031568">
    <property type="entry name" value="Pet117"/>
</dbReference>
<dbReference type="EMBL" id="DS235100">
    <property type="protein sequence ID" value="EEB11993.1"/>
    <property type="molecule type" value="Genomic_DNA"/>
</dbReference>
<keyword evidence="4" id="KW-0496">Mitochondrion</keyword>
<dbReference type="Pfam" id="PF15786">
    <property type="entry name" value="PET117"/>
    <property type="match status" value="1"/>
</dbReference>
<proteinExistence type="inferred from homology"/>
<reference evidence="5" key="2">
    <citation type="submission" date="2007-04" db="EMBL/GenBank/DDBJ databases">
        <title>The genome of the human body louse.</title>
        <authorList>
            <consortium name="The Human Body Louse Genome Consortium"/>
            <person name="Kirkness E."/>
            <person name="Walenz B."/>
            <person name="Hass B."/>
            <person name="Bruggner R."/>
            <person name="Strausberg R."/>
        </authorList>
    </citation>
    <scope>NUCLEOTIDE SEQUENCE</scope>
    <source>
        <strain evidence="5">USDA</strain>
    </source>
</reference>
<evidence type="ECO:0000256" key="1">
    <source>
        <dbReference type="ARBA" id="ARBA00004173"/>
    </source>
</evidence>
<dbReference type="Proteomes" id="UP000009046">
    <property type="component" value="Unassembled WGS sequence"/>
</dbReference>
<evidence type="ECO:0000313" key="6">
    <source>
        <dbReference type="EnsemblMetazoa" id="PHUM148780-PA"/>
    </source>
</evidence>
<comment type="similarity">
    <text evidence="2">Belongs to the PET117 family.</text>
</comment>
<dbReference type="FunCoup" id="E0VF19">
    <property type="interactions" value="335"/>
</dbReference>
<dbReference type="RefSeq" id="XP_002424731.1">
    <property type="nucleotide sequence ID" value="XM_002424686.1"/>
</dbReference>
<dbReference type="VEuPathDB" id="VectorBase:PHUM148780"/>
<protein>
    <submittedName>
        <fullName evidence="5 6">Protein PET117, putative</fullName>
    </submittedName>
</protein>
<dbReference type="GO" id="GO:0005739">
    <property type="term" value="C:mitochondrion"/>
    <property type="evidence" value="ECO:0007669"/>
    <property type="project" value="UniProtKB-SubCell"/>
</dbReference>
<dbReference type="OMA" id="WDRERLH"/>
<dbReference type="STRING" id="121224.E0VF19"/>
<sequence length="89" mass="10342">MSLASKITLGLACTLTAGIIVFVNAKDWIDKKNMHKGVLKDVERQQKKKIENLYWLEKQVEMTKILKQKQNEEKKIVIPLLEDDKKGEF</sequence>
<dbReference type="HOGENOM" id="CLU_161486_2_0_1"/>
<dbReference type="EMBL" id="AAZO01001723">
    <property type="status" value="NOT_ANNOTATED_CDS"/>
    <property type="molecule type" value="Genomic_DNA"/>
</dbReference>
<dbReference type="AlphaFoldDB" id="E0VF19"/>
<keyword evidence="3" id="KW-0809">Transit peptide</keyword>
<dbReference type="eggNOG" id="ENOG502S7B1">
    <property type="taxonomic scope" value="Eukaryota"/>
</dbReference>
<dbReference type="EnsemblMetazoa" id="PHUM148780-RA">
    <property type="protein sequence ID" value="PHUM148780-PA"/>
    <property type="gene ID" value="PHUM148780"/>
</dbReference>
<dbReference type="KEGG" id="phu:Phum_PHUM148780"/>
<accession>E0VF19</accession>
<dbReference type="PANTHER" id="PTHR28163:SF1">
    <property type="entry name" value="PROTEIN PET117 HOMOLOG, MITOCHONDRIAL"/>
    <property type="match status" value="1"/>
</dbReference>
<organism>
    <name type="scientific">Pediculus humanus subsp. corporis</name>
    <name type="common">Body louse</name>
    <dbReference type="NCBI Taxonomy" id="121224"/>
    <lineage>
        <taxon>Eukaryota</taxon>
        <taxon>Metazoa</taxon>
        <taxon>Ecdysozoa</taxon>
        <taxon>Arthropoda</taxon>
        <taxon>Hexapoda</taxon>
        <taxon>Insecta</taxon>
        <taxon>Pterygota</taxon>
        <taxon>Neoptera</taxon>
        <taxon>Paraneoptera</taxon>
        <taxon>Psocodea</taxon>
        <taxon>Troctomorpha</taxon>
        <taxon>Phthiraptera</taxon>
        <taxon>Anoplura</taxon>
        <taxon>Pediculidae</taxon>
        <taxon>Pediculus</taxon>
    </lineage>
</organism>
<dbReference type="GO" id="GO:0033617">
    <property type="term" value="P:mitochondrial respiratory chain complex IV assembly"/>
    <property type="evidence" value="ECO:0007669"/>
    <property type="project" value="TreeGrafter"/>
</dbReference>
<name>E0VF19_PEDHC</name>